<dbReference type="GO" id="GO:0050808">
    <property type="term" value="P:synapse organization"/>
    <property type="evidence" value="ECO:0007669"/>
    <property type="project" value="TreeGrafter"/>
</dbReference>
<dbReference type="Gene3D" id="2.60.40.10">
    <property type="entry name" value="Immunoglobulins"/>
    <property type="match status" value="2"/>
</dbReference>
<organism evidence="2 3">
    <name type="scientific">Pinctada imbricata</name>
    <name type="common">Atlantic pearl-oyster</name>
    <name type="synonym">Pinctada martensii</name>
    <dbReference type="NCBI Taxonomy" id="66713"/>
    <lineage>
        <taxon>Eukaryota</taxon>
        <taxon>Metazoa</taxon>
        <taxon>Spiralia</taxon>
        <taxon>Lophotrochozoa</taxon>
        <taxon>Mollusca</taxon>
        <taxon>Bivalvia</taxon>
        <taxon>Autobranchia</taxon>
        <taxon>Pteriomorphia</taxon>
        <taxon>Pterioida</taxon>
        <taxon>Pterioidea</taxon>
        <taxon>Pteriidae</taxon>
        <taxon>Pinctada</taxon>
    </lineage>
</organism>
<proteinExistence type="predicted"/>
<gene>
    <name evidence="2" type="ORF">FSP39_007524</name>
</gene>
<feature type="domain" description="Ig-like" evidence="1">
    <location>
        <begin position="112"/>
        <end position="197"/>
    </location>
</feature>
<dbReference type="InterPro" id="IPR003598">
    <property type="entry name" value="Ig_sub2"/>
</dbReference>
<dbReference type="InterPro" id="IPR003599">
    <property type="entry name" value="Ig_sub"/>
</dbReference>
<sequence length="197" mass="22167">MFNRTPTNVTYHVGDTAILPCSVRNLGTKEVIWKRKNQKHVITVGDFVFISDNSYSIDHRDDSDDWNLIIKNVQKSHAGYFECQVSTRENMNITVQLNVIAVHISGPAFIDKGQPIVLTCNASGPITPDDIDWFKDGKKVRSSAEHISIRSIRNAETKTLYSTLKIKHGEMTDSGTYICRSSDLEIESHNLMVLNGN</sequence>
<evidence type="ECO:0000259" key="1">
    <source>
        <dbReference type="PROSITE" id="PS50835"/>
    </source>
</evidence>
<dbReference type="InterPro" id="IPR037448">
    <property type="entry name" value="Zig-8"/>
</dbReference>
<name>A0AA88Y818_PINIB</name>
<dbReference type="PANTHER" id="PTHR23279">
    <property type="entry name" value="DEFECTIVE PROBOSCIS EXTENSION RESPONSE DPR -RELATED"/>
    <property type="match status" value="1"/>
</dbReference>
<dbReference type="Proteomes" id="UP001186944">
    <property type="component" value="Unassembled WGS sequence"/>
</dbReference>
<dbReference type="InterPro" id="IPR013106">
    <property type="entry name" value="Ig_V-set"/>
</dbReference>
<dbReference type="PROSITE" id="PS50835">
    <property type="entry name" value="IG_LIKE"/>
    <property type="match status" value="2"/>
</dbReference>
<dbReference type="SUPFAM" id="SSF48726">
    <property type="entry name" value="Immunoglobulin"/>
    <property type="match status" value="2"/>
</dbReference>
<dbReference type="AlphaFoldDB" id="A0AA88Y818"/>
<dbReference type="Pfam" id="PF07686">
    <property type="entry name" value="V-set"/>
    <property type="match status" value="1"/>
</dbReference>
<reference evidence="2" key="1">
    <citation type="submission" date="2019-08" db="EMBL/GenBank/DDBJ databases">
        <title>The improved chromosome-level genome for the pearl oyster Pinctada fucata martensii using PacBio sequencing and Hi-C.</title>
        <authorList>
            <person name="Zheng Z."/>
        </authorList>
    </citation>
    <scope>NUCLEOTIDE SEQUENCE</scope>
    <source>
        <strain evidence="2">ZZ-2019</strain>
        <tissue evidence="2">Adductor muscle</tissue>
    </source>
</reference>
<dbReference type="InterPro" id="IPR007110">
    <property type="entry name" value="Ig-like_dom"/>
</dbReference>
<keyword evidence="3" id="KW-1185">Reference proteome</keyword>
<dbReference type="EMBL" id="VSWD01000007">
    <property type="protein sequence ID" value="KAK3097210.1"/>
    <property type="molecule type" value="Genomic_DNA"/>
</dbReference>
<protein>
    <recommendedName>
        <fullName evidence="1">Ig-like domain-containing protein</fullName>
    </recommendedName>
</protein>
<dbReference type="PANTHER" id="PTHR23279:SF36">
    <property type="entry name" value="DEFECTIVE PROBOSCIS EXTENSION RESPONSE 9, ISOFORM A"/>
    <property type="match status" value="1"/>
</dbReference>
<accession>A0AA88Y818</accession>
<evidence type="ECO:0000313" key="3">
    <source>
        <dbReference type="Proteomes" id="UP001186944"/>
    </source>
</evidence>
<dbReference type="Pfam" id="PF13927">
    <property type="entry name" value="Ig_3"/>
    <property type="match status" value="1"/>
</dbReference>
<dbReference type="InterPro" id="IPR013783">
    <property type="entry name" value="Ig-like_fold"/>
</dbReference>
<comment type="caution">
    <text evidence="2">The sequence shown here is derived from an EMBL/GenBank/DDBJ whole genome shotgun (WGS) entry which is preliminary data.</text>
</comment>
<dbReference type="SMART" id="SM00409">
    <property type="entry name" value="IG"/>
    <property type="match status" value="2"/>
</dbReference>
<dbReference type="InterPro" id="IPR036179">
    <property type="entry name" value="Ig-like_dom_sf"/>
</dbReference>
<evidence type="ECO:0000313" key="2">
    <source>
        <dbReference type="EMBL" id="KAK3097210.1"/>
    </source>
</evidence>
<feature type="domain" description="Ig-like" evidence="1">
    <location>
        <begin position="1"/>
        <end position="94"/>
    </location>
</feature>
<dbReference type="SMART" id="SM00408">
    <property type="entry name" value="IGc2"/>
    <property type="match status" value="2"/>
</dbReference>
<dbReference type="GO" id="GO:0032589">
    <property type="term" value="C:neuron projection membrane"/>
    <property type="evidence" value="ECO:0007669"/>
    <property type="project" value="TreeGrafter"/>
</dbReference>